<dbReference type="AlphaFoldDB" id="A0A166BFY8"/>
<reference evidence="3 4" key="1">
    <citation type="journal article" date="2016" name="Mol. Biol. Evol.">
        <title>Comparative Genomics of Early-Diverging Mushroom-Forming Fungi Provides Insights into the Origins of Lignocellulose Decay Capabilities.</title>
        <authorList>
            <person name="Nagy L.G."/>
            <person name="Riley R."/>
            <person name="Tritt A."/>
            <person name="Adam C."/>
            <person name="Daum C."/>
            <person name="Floudas D."/>
            <person name="Sun H."/>
            <person name="Yadav J.S."/>
            <person name="Pangilinan J."/>
            <person name="Larsson K.H."/>
            <person name="Matsuura K."/>
            <person name="Barry K."/>
            <person name="Labutti K."/>
            <person name="Kuo R."/>
            <person name="Ohm R.A."/>
            <person name="Bhattacharya S.S."/>
            <person name="Shirouzu T."/>
            <person name="Yoshinaga Y."/>
            <person name="Martin F.M."/>
            <person name="Grigoriev I.V."/>
            <person name="Hibbett D.S."/>
        </authorList>
    </citation>
    <scope>NUCLEOTIDE SEQUENCE [LARGE SCALE GENOMIC DNA]</scope>
    <source>
        <strain evidence="3 4">HHB10207 ss-3</strain>
    </source>
</reference>
<name>A0A166BFY8_9AGAM</name>
<feature type="region of interest" description="Disordered" evidence="1">
    <location>
        <begin position="414"/>
        <end position="438"/>
    </location>
</feature>
<dbReference type="Gene3D" id="3.90.1300.10">
    <property type="entry name" value="Amidase signature (AS) domain"/>
    <property type="match status" value="1"/>
</dbReference>
<evidence type="ECO:0000313" key="3">
    <source>
        <dbReference type="EMBL" id="KZT36330.1"/>
    </source>
</evidence>
<organism evidence="3 4">
    <name type="scientific">Sistotremastrum suecicum HHB10207 ss-3</name>
    <dbReference type="NCBI Taxonomy" id="1314776"/>
    <lineage>
        <taxon>Eukaryota</taxon>
        <taxon>Fungi</taxon>
        <taxon>Dikarya</taxon>
        <taxon>Basidiomycota</taxon>
        <taxon>Agaricomycotina</taxon>
        <taxon>Agaricomycetes</taxon>
        <taxon>Sistotremastrales</taxon>
        <taxon>Sistotremastraceae</taxon>
        <taxon>Sistotremastrum</taxon>
    </lineage>
</organism>
<dbReference type="Proteomes" id="UP000076798">
    <property type="component" value="Unassembled WGS sequence"/>
</dbReference>
<evidence type="ECO:0000259" key="2">
    <source>
        <dbReference type="Pfam" id="PF01425"/>
    </source>
</evidence>
<evidence type="ECO:0000256" key="1">
    <source>
        <dbReference type="SAM" id="MobiDB-lite"/>
    </source>
</evidence>
<gene>
    <name evidence="3" type="ORF">SISSUDRAFT_1050012</name>
</gene>
<sequence>MQTTAGSHALVGSVVPRDAHVVARLRKAGAIILAKANLAEWSNYRGHKPGMANGWSGRGGQCTNAYLQNGDPGGSSSGSGVCASIGLAAGALGTETNGSIVSPSQRSNIVGIKPTVGLTSRNGVIPISEHEDTVGPMCRCVADAAILLQAIVGPDDRDPYTADQPVPPPVYTTALRPEGLRGVRIGVPRKAFAGESWLKEWPDILPAFEQALDVLRALGAEVVDPVDYEITADVRKRTHEQVVMAVEMKDGVNRYLSEMVEVPTGVRTLADVLAFNDAHPELEKPPGYHDQSRMQEAEDTEGFDEKYLEALQHCKELSTHSLILKSLKTDNLRALVYPSNSSAIIYSAALAGFPHITVPLGFMSDDTPDLPSQHPKLTGPGLPFGIGFTGKAYSEYELISYAYAFEQATNHRSRRKPYAAATPQTQLNHVRKDGNALH</sequence>
<dbReference type="OrthoDB" id="566138at2759"/>
<dbReference type="PANTHER" id="PTHR42678">
    <property type="entry name" value="AMIDASE"/>
    <property type="match status" value="1"/>
</dbReference>
<dbReference type="InterPro" id="IPR023631">
    <property type="entry name" value="Amidase_dom"/>
</dbReference>
<dbReference type="Pfam" id="PF01425">
    <property type="entry name" value="Amidase"/>
    <property type="match status" value="1"/>
</dbReference>
<proteinExistence type="predicted"/>
<dbReference type="SUPFAM" id="SSF75304">
    <property type="entry name" value="Amidase signature (AS) enzymes"/>
    <property type="match status" value="1"/>
</dbReference>
<keyword evidence="4" id="KW-1185">Reference proteome</keyword>
<protein>
    <submittedName>
        <fullName evidence="3">Amidase signature enzyme</fullName>
    </submittedName>
</protein>
<dbReference type="STRING" id="1314776.A0A166BFY8"/>
<dbReference type="EMBL" id="KV428110">
    <property type="protein sequence ID" value="KZT36330.1"/>
    <property type="molecule type" value="Genomic_DNA"/>
</dbReference>
<dbReference type="PANTHER" id="PTHR42678:SF34">
    <property type="entry name" value="OS04G0183300 PROTEIN"/>
    <property type="match status" value="1"/>
</dbReference>
<dbReference type="InterPro" id="IPR036928">
    <property type="entry name" value="AS_sf"/>
</dbReference>
<feature type="domain" description="Amidase" evidence="2">
    <location>
        <begin position="1"/>
        <end position="398"/>
    </location>
</feature>
<accession>A0A166BFY8</accession>
<evidence type="ECO:0000313" key="4">
    <source>
        <dbReference type="Proteomes" id="UP000076798"/>
    </source>
</evidence>